<evidence type="ECO:0000313" key="3">
    <source>
        <dbReference type="Proteomes" id="UP000664332"/>
    </source>
</evidence>
<sequence length="269" mass="30497">MADHSHNMKARFSTTGPIGVATRGTTNTNRLRKADRWMIHHPDIRRLLLTAPRPVAVDVGYGASHTTTCEWAARLRTIRADIAVTGLEIHPDRVLQPRDGVTFALGGFELAGLRPQLVRAFNVLRQYDVDQVYRAWETVTSNMDRGGLFVEGTCDEIGRRATWILLDRTGPVSLSLCWDPHDVDVPSRIAERLPKILIHLNTPGNRIHRVLSMMDDAWQVAAPLAPFGPRVRWREALRILHDRGLEFTAQRRVLRDNQITLPWHEVAPL</sequence>
<protein>
    <submittedName>
        <fullName evidence="2">Class I SAM-dependent methyltransferase</fullName>
    </submittedName>
</protein>
<dbReference type="GO" id="GO:0032259">
    <property type="term" value="P:methylation"/>
    <property type="evidence" value="ECO:0007669"/>
    <property type="project" value="UniProtKB-KW"/>
</dbReference>
<proteinExistence type="predicted"/>
<comment type="caution">
    <text evidence="2">The sequence shown here is derived from an EMBL/GenBank/DDBJ whole genome shotgun (WGS) entry which is preliminary data.</text>
</comment>
<organism evidence="2 3">
    <name type="scientific">Corynebacterium mendelii</name>
    <dbReference type="NCBI Taxonomy" id="2765362"/>
    <lineage>
        <taxon>Bacteria</taxon>
        <taxon>Bacillati</taxon>
        <taxon>Actinomycetota</taxon>
        <taxon>Actinomycetes</taxon>
        <taxon>Mycobacteriales</taxon>
        <taxon>Corynebacteriaceae</taxon>
        <taxon>Corynebacterium</taxon>
    </lineage>
</organism>
<evidence type="ECO:0000256" key="1">
    <source>
        <dbReference type="SAM" id="MobiDB-lite"/>
    </source>
</evidence>
<keyword evidence="3" id="KW-1185">Reference proteome</keyword>
<evidence type="ECO:0000313" key="2">
    <source>
        <dbReference type="EMBL" id="MBN9643865.1"/>
    </source>
</evidence>
<gene>
    <name evidence="2" type="ORF">JZY06_04400</name>
</gene>
<accession>A0A939IWW6</accession>
<keyword evidence="2" id="KW-0808">Transferase</keyword>
<dbReference type="RefSeq" id="WP_207118591.1">
    <property type="nucleotide sequence ID" value="NZ_JAFLEQ010000008.1"/>
</dbReference>
<keyword evidence="2" id="KW-0489">Methyltransferase</keyword>
<reference evidence="2" key="1">
    <citation type="submission" date="2021-03" db="EMBL/GenBank/DDBJ databases">
        <authorList>
            <person name="Sun Q."/>
        </authorList>
    </citation>
    <scope>NUCLEOTIDE SEQUENCE</scope>
    <source>
        <strain evidence="2">CCM 8862</strain>
    </source>
</reference>
<feature type="region of interest" description="Disordered" evidence="1">
    <location>
        <begin position="1"/>
        <end position="26"/>
    </location>
</feature>
<dbReference type="GO" id="GO:0008168">
    <property type="term" value="F:methyltransferase activity"/>
    <property type="evidence" value="ECO:0007669"/>
    <property type="project" value="UniProtKB-KW"/>
</dbReference>
<dbReference type="EMBL" id="JAFLEQ010000008">
    <property type="protein sequence ID" value="MBN9643865.1"/>
    <property type="molecule type" value="Genomic_DNA"/>
</dbReference>
<name>A0A939IWW6_9CORY</name>
<dbReference type="Proteomes" id="UP000664332">
    <property type="component" value="Unassembled WGS sequence"/>
</dbReference>
<dbReference type="AlphaFoldDB" id="A0A939IWW6"/>